<protein>
    <recommendedName>
        <fullName evidence="4">Methylated-DNA--protein-cysteine methyltransferase</fullName>
        <ecNumber evidence="3">2.1.1.63</ecNumber>
    </recommendedName>
    <alternativeName>
        <fullName evidence="10">6-O-methylguanine-DNA methyltransferase</fullName>
    </alternativeName>
    <alternativeName>
        <fullName evidence="11">O-6-methylguanine-DNA-alkyltransferase</fullName>
    </alternativeName>
</protein>
<keyword evidence="5" id="KW-0963">Cytoplasm</keyword>
<dbReference type="EC" id="2.1.1.63" evidence="3"/>
<feature type="domain" description="Methylguanine DNA methyltransferase ribonuclease-like" evidence="14">
    <location>
        <begin position="46"/>
        <end position="116"/>
    </location>
</feature>
<dbReference type="SUPFAM" id="SSF46767">
    <property type="entry name" value="Methylated DNA-protein cysteine methyltransferase, C-terminal domain"/>
    <property type="match status" value="1"/>
</dbReference>
<evidence type="ECO:0000256" key="2">
    <source>
        <dbReference type="ARBA" id="ARBA00008711"/>
    </source>
</evidence>
<evidence type="ECO:0000256" key="10">
    <source>
        <dbReference type="ARBA" id="ARBA00030795"/>
    </source>
</evidence>
<dbReference type="GO" id="GO:0032259">
    <property type="term" value="P:methylation"/>
    <property type="evidence" value="ECO:0007669"/>
    <property type="project" value="UniProtKB-KW"/>
</dbReference>
<evidence type="ECO:0000256" key="11">
    <source>
        <dbReference type="ARBA" id="ARBA00031621"/>
    </source>
</evidence>
<reference evidence="15 16" key="1">
    <citation type="submission" date="2024-09" db="EMBL/GenBank/DDBJ databases">
        <title>Chromosome-scale assembly of Riccia sorocarpa.</title>
        <authorList>
            <person name="Paukszto L."/>
        </authorList>
    </citation>
    <scope>NUCLEOTIDE SEQUENCE [LARGE SCALE GENOMIC DNA]</scope>
    <source>
        <strain evidence="15">LP-2024</strain>
        <tissue evidence="15">Aerial parts of the thallus</tissue>
    </source>
</reference>
<dbReference type="Gene3D" id="3.30.160.70">
    <property type="entry name" value="Methylated DNA-protein cysteine methyltransferase domain"/>
    <property type="match status" value="1"/>
</dbReference>
<evidence type="ECO:0000256" key="5">
    <source>
        <dbReference type="ARBA" id="ARBA00022490"/>
    </source>
</evidence>
<keyword evidence="6" id="KW-0489">Methyltransferase</keyword>
<dbReference type="Pfam" id="PF02870">
    <property type="entry name" value="Methyltransf_1N"/>
    <property type="match status" value="1"/>
</dbReference>
<gene>
    <name evidence="15" type="ORF">R1sor_023393</name>
</gene>
<dbReference type="GO" id="GO:0003908">
    <property type="term" value="F:methylated-DNA-[protein]-cysteine S-methyltransferase activity"/>
    <property type="evidence" value="ECO:0007669"/>
    <property type="project" value="UniProtKB-EC"/>
</dbReference>
<evidence type="ECO:0000313" key="16">
    <source>
        <dbReference type="Proteomes" id="UP001633002"/>
    </source>
</evidence>
<dbReference type="Pfam" id="PF01035">
    <property type="entry name" value="DNA_binding_1"/>
    <property type="match status" value="1"/>
</dbReference>
<dbReference type="PANTHER" id="PTHR10815:SF13">
    <property type="entry name" value="METHYLATED-DNA--PROTEIN-CYSTEINE METHYLTRANSFERASE"/>
    <property type="match status" value="1"/>
</dbReference>
<comment type="caution">
    <text evidence="15">The sequence shown here is derived from an EMBL/GenBank/DDBJ whole genome shotgun (WGS) entry which is preliminary data.</text>
</comment>
<evidence type="ECO:0000259" key="14">
    <source>
        <dbReference type="Pfam" id="PF02870"/>
    </source>
</evidence>
<dbReference type="NCBIfam" id="TIGR00589">
    <property type="entry name" value="ogt"/>
    <property type="match status" value="1"/>
</dbReference>
<dbReference type="FunFam" id="1.10.10.10:FF:000214">
    <property type="entry name" value="Methylated-DNA--protein-cysteine methyltransferase"/>
    <property type="match status" value="1"/>
</dbReference>
<evidence type="ECO:0000256" key="12">
    <source>
        <dbReference type="ARBA" id="ARBA00049348"/>
    </source>
</evidence>
<dbReference type="PROSITE" id="PS00374">
    <property type="entry name" value="MGMT"/>
    <property type="match status" value="1"/>
</dbReference>
<keyword evidence="8" id="KW-0227">DNA damage</keyword>
<dbReference type="InterPro" id="IPR001497">
    <property type="entry name" value="MethylDNA_cys_MeTrfase_AS"/>
</dbReference>
<dbReference type="Gene3D" id="1.10.10.10">
    <property type="entry name" value="Winged helix-like DNA-binding domain superfamily/Winged helix DNA-binding domain"/>
    <property type="match status" value="1"/>
</dbReference>
<dbReference type="InterPro" id="IPR036388">
    <property type="entry name" value="WH-like_DNA-bd_sf"/>
</dbReference>
<accession>A0ABD3GQI1</accession>
<dbReference type="Proteomes" id="UP001633002">
    <property type="component" value="Unassembled WGS sequence"/>
</dbReference>
<evidence type="ECO:0000256" key="7">
    <source>
        <dbReference type="ARBA" id="ARBA00022679"/>
    </source>
</evidence>
<dbReference type="InterPro" id="IPR023546">
    <property type="entry name" value="MGMT"/>
</dbReference>
<organism evidence="15 16">
    <name type="scientific">Riccia sorocarpa</name>
    <dbReference type="NCBI Taxonomy" id="122646"/>
    <lineage>
        <taxon>Eukaryota</taxon>
        <taxon>Viridiplantae</taxon>
        <taxon>Streptophyta</taxon>
        <taxon>Embryophyta</taxon>
        <taxon>Marchantiophyta</taxon>
        <taxon>Marchantiopsida</taxon>
        <taxon>Marchantiidae</taxon>
        <taxon>Marchantiales</taxon>
        <taxon>Ricciaceae</taxon>
        <taxon>Riccia</taxon>
    </lineage>
</organism>
<comment type="catalytic activity">
    <reaction evidence="12">
        <text>a 6-O-methyl-2'-deoxyguanosine in DNA + L-cysteinyl-[protein] = S-methyl-L-cysteinyl-[protein] + a 2'-deoxyguanosine in DNA</text>
        <dbReference type="Rhea" id="RHEA:24000"/>
        <dbReference type="Rhea" id="RHEA-COMP:10131"/>
        <dbReference type="Rhea" id="RHEA-COMP:10132"/>
        <dbReference type="Rhea" id="RHEA-COMP:11367"/>
        <dbReference type="Rhea" id="RHEA-COMP:11368"/>
        <dbReference type="ChEBI" id="CHEBI:29950"/>
        <dbReference type="ChEBI" id="CHEBI:82612"/>
        <dbReference type="ChEBI" id="CHEBI:85445"/>
        <dbReference type="ChEBI" id="CHEBI:85448"/>
        <dbReference type="EC" id="2.1.1.63"/>
    </reaction>
</comment>
<dbReference type="EMBL" id="JBJQOH010000007">
    <property type="protein sequence ID" value="KAL3680437.1"/>
    <property type="molecule type" value="Genomic_DNA"/>
</dbReference>
<dbReference type="CDD" id="cd06445">
    <property type="entry name" value="ATase"/>
    <property type="match status" value="1"/>
</dbReference>
<evidence type="ECO:0000256" key="1">
    <source>
        <dbReference type="ARBA" id="ARBA00001286"/>
    </source>
</evidence>
<comment type="catalytic activity">
    <reaction evidence="1">
        <text>a 4-O-methyl-thymidine in DNA + L-cysteinyl-[protein] = a thymidine in DNA + S-methyl-L-cysteinyl-[protein]</text>
        <dbReference type="Rhea" id="RHEA:53428"/>
        <dbReference type="Rhea" id="RHEA-COMP:10131"/>
        <dbReference type="Rhea" id="RHEA-COMP:10132"/>
        <dbReference type="Rhea" id="RHEA-COMP:13555"/>
        <dbReference type="Rhea" id="RHEA-COMP:13556"/>
        <dbReference type="ChEBI" id="CHEBI:29950"/>
        <dbReference type="ChEBI" id="CHEBI:82612"/>
        <dbReference type="ChEBI" id="CHEBI:137386"/>
        <dbReference type="ChEBI" id="CHEBI:137387"/>
        <dbReference type="EC" id="2.1.1.63"/>
    </reaction>
</comment>
<dbReference type="SUPFAM" id="SSF53155">
    <property type="entry name" value="Methylated DNA-protein cysteine methyltransferase domain"/>
    <property type="match status" value="1"/>
</dbReference>
<dbReference type="InterPro" id="IPR036217">
    <property type="entry name" value="MethylDNA_cys_MeTrfase_DNAb"/>
</dbReference>
<name>A0ABD3GQI1_9MARC</name>
<dbReference type="InterPro" id="IPR014048">
    <property type="entry name" value="MethylDNA_cys_MeTrfase_DNA-bd"/>
</dbReference>
<evidence type="ECO:0000256" key="8">
    <source>
        <dbReference type="ARBA" id="ARBA00022763"/>
    </source>
</evidence>
<keyword evidence="9" id="KW-0234">DNA repair</keyword>
<evidence type="ECO:0000256" key="3">
    <source>
        <dbReference type="ARBA" id="ARBA00011918"/>
    </source>
</evidence>
<dbReference type="InterPro" id="IPR008332">
    <property type="entry name" value="MethylG_MeTrfase_N"/>
</dbReference>
<evidence type="ECO:0000259" key="13">
    <source>
        <dbReference type="Pfam" id="PF01035"/>
    </source>
</evidence>
<comment type="similarity">
    <text evidence="2">Belongs to the MGMT family.</text>
</comment>
<dbReference type="PANTHER" id="PTHR10815">
    <property type="entry name" value="METHYLATED-DNA--PROTEIN-CYSTEINE METHYLTRANSFERASE"/>
    <property type="match status" value="1"/>
</dbReference>
<dbReference type="HAMAP" id="MF_00772">
    <property type="entry name" value="OGT"/>
    <property type="match status" value="1"/>
</dbReference>
<dbReference type="GO" id="GO:0006281">
    <property type="term" value="P:DNA repair"/>
    <property type="evidence" value="ECO:0007669"/>
    <property type="project" value="UniProtKB-KW"/>
</dbReference>
<dbReference type="AlphaFoldDB" id="A0ABD3GQI1"/>
<evidence type="ECO:0000256" key="9">
    <source>
        <dbReference type="ARBA" id="ARBA00023204"/>
    </source>
</evidence>
<dbReference type="InterPro" id="IPR036631">
    <property type="entry name" value="MGMT_N_sf"/>
</dbReference>
<evidence type="ECO:0000313" key="15">
    <source>
        <dbReference type="EMBL" id="KAL3680437.1"/>
    </source>
</evidence>
<evidence type="ECO:0000256" key="6">
    <source>
        <dbReference type="ARBA" id="ARBA00022603"/>
    </source>
</evidence>
<evidence type="ECO:0000256" key="4">
    <source>
        <dbReference type="ARBA" id="ARBA00015377"/>
    </source>
</evidence>
<keyword evidence="7" id="KW-0808">Transferase</keyword>
<proteinExistence type="inferred from homology"/>
<feature type="domain" description="Methylated-DNA-[protein]-cysteine S-methyltransferase DNA binding" evidence="13">
    <location>
        <begin position="121"/>
        <end position="200"/>
    </location>
</feature>
<keyword evidence="16" id="KW-1185">Reference proteome</keyword>
<sequence>MGKEALCGSSRCSPRLHSAKRTASGEPSAFVTLKKRGLDENVPAGMKFSKVATPLGPVTLGASDAGLHLAHFGTLWEEKCDEDCGSDAASEYMKEAKLQLEEYFAGRRTSFSIPLNPEGTSFQKKAWAALAKIPFGETICYEEQAKLMNEPGKARAVGGANGKNPICIFLPCHRVIAKGGKLGGFSSGLESKQFLLDLEQSKPNL</sequence>